<sequence>MDSTARAPPPVPPKRFSVTPAPALPLPPKPRGLTKTPSTEKHPYANIGDTKKSEGSK</sequence>
<reference evidence="2 3" key="1">
    <citation type="journal article" date="2016" name="Genome Biol. Evol.">
        <title>Gene Family Evolution Reflects Adaptation to Soil Environmental Stressors in the Genome of the Collembolan Orchesella cincta.</title>
        <authorList>
            <person name="Faddeeva-Vakhrusheva A."/>
            <person name="Derks M.F."/>
            <person name="Anvar S.Y."/>
            <person name="Agamennone V."/>
            <person name="Suring W."/>
            <person name="Smit S."/>
            <person name="van Straalen N.M."/>
            <person name="Roelofs D."/>
        </authorList>
    </citation>
    <scope>NUCLEOTIDE SEQUENCE [LARGE SCALE GENOMIC DNA]</scope>
    <source>
        <tissue evidence="2">Mixed pool</tissue>
    </source>
</reference>
<proteinExistence type="predicted"/>
<evidence type="ECO:0000313" key="3">
    <source>
        <dbReference type="Proteomes" id="UP000094527"/>
    </source>
</evidence>
<protein>
    <submittedName>
        <fullName evidence="2">Uncharacterized protein</fullName>
    </submittedName>
</protein>
<dbReference type="AlphaFoldDB" id="A0A1D2NM95"/>
<organism evidence="2 3">
    <name type="scientific">Orchesella cincta</name>
    <name type="common">Springtail</name>
    <name type="synonym">Podura cincta</name>
    <dbReference type="NCBI Taxonomy" id="48709"/>
    <lineage>
        <taxon>Eukaryota</taxon>
        <taxon>Metazoa</taxon>
        <taxon>Ecdysozoa</taxon>
        <taxon>Arthropoda</taxon>
        <taxon>Hexapoda</taxon>
        <taxon>Collembola</taxon>
        <taxon>Entomobryomorpha</taxon>
        <taxon>Entomobryoidea</taxon>
        <taxon>Orchesellidae</taxon>
        <taxon>Orchesellinae</taxon>
        <taxon>Orchesella</taxon>
    </lineage>
</organism>
<dbReference type="Proteomes" id="UP000094527">
    <property type="component" value="Unassembled WGS sequence"/>
</dbReference>
<evidence type="ECO:0000256" key="1">
    <source>
        <dbReference type="SAM" id="MobiDB-lite"/>
    </source>
</evidence>
<accession>A0A1D2NM95</accession>
<feature type="compositionally biased region" description="Basic and acidic residues" evidence="1">
    <location>
        <begin position="38"/>
        <end position="57"/>
    </location>
</feature>
<name>A0A1D2NM95_ORCCI</name>
<dbReference type="EMBL" id="LJIJ01000006">
    <property type="protein sequence ID" value="ODN06403.1"/>
    <property type="molecule type" value="Genomic_DNA"/>
</dbReference>
<comment type="caution">
    <text evidence="2">The sequence shown here is derived from an EMBL/GenBank/DDBJ whole genome shotgun (WGS) entry which is preliminary data.</text>
</comment>
<gene>
    <name evidence="2" type="ORF">Ocin01_00270</name>
</gene>
<evidence type="ECO:0000313" key="2">
    <source>
        <dbReference type="EMBL" id="ODN06403.1"/>
    </source>
</evidence>
<feature type="region of interest" description="Disordered" evidence="1">
    <location>
        <begin position="1"/>
        <end position="57"/>
    </location>
</feature>
<keyword evidence="3" id="KW-1185">Reference proteome</keyword>